<evidence type="ECO:0000259" key="8">
    <source>
        <dbReference type="Pfam" id="PF02397"/>
    </source>
</evidence>
<sequence length="471" mass="54753">MIKENQKYLNRFHIVLDALVIYCSFCLSYYIRYICPLFKGLFPRFGYWRQLWQYQGILLVLIPVYLILYAKFNLYKPKRFQNQTAEYANLVKANSIGMVFFFIYIIFMKIPHVSRSLQLMFYVLSMLLTIAERAAIRYVLERTRRKGYNLKHVVVIGFSAAAEAYIDRIKSNPQWGYTIHGIFDDNLRSDFSYRNTFCIGKLKDVEKFLQNTSMDEVAIALSLKEYYKLGEMVAVCEKSGVHTKFVPDYYKFISTNPVTEDLNGLPVINIRNVPLTNTVNKCIKRLMDIVGSLVCIILFSPIMAVVAVLVKKSSPGPIIFCQERVGLHNKPFKMYKFRSMGVQSASKEQKAWTVHNDPRVTPVGKIIRKTSLDELPQLFNVLKGDMSLIGPRPERPLFVEKFKEEIPRYMIKHQVRPGMTGWAQVCGFRGDTSIEGRIEHDIFYIENWTLSFDIKILFLTVFKGFVNKNAY</sequence>
<evidence type="ECO:0000256" key="1">
    <source>
        <dbReference type="ARBA" id="ARBA00004141"/>
    </source>
</evidence>
<comment type="subcellular location">
    <subcellularLocation>
        <location evidence="1">Membrane</location>
        <topology evidence="1">Multi-pass membrane protein</topology>
    </subcellularLocation>
</comment>
<dbReference type="KEGG" id="ehl:EHLA_2748"/>
<dbReference type="InterPro" id="IPR003362">
    <property type="entry name" value="Bact_transf"/>
</dbReference>
<proteinExistence type="inferred from homology"/>
<keyword evidence="6 7" id="KW-0472">Membrane</keyword>
<keyword evidence="3" id="KW-0808">Transferase</keyword>
<feature type="transmembrane region" description="Helical" evidence="7">
    <location>
        <begin position="119"/>
        <end position="140"/>
    </location>
</feature>
<dbReference type="STRING" id="39488.ERS852450_03097"/>
<dbReference type="AlphaFoldDB" id="A0A285PVR6"/>
<dbReference type="Pfam" id="PF02397">
    <property type="entry name" value="Bac_transf"/>
    <property type="match status" value="1"/>
</dbReference>
<evidence type="ECO:0000313" key="9">
    <source>
        <dbReference type="EMBL" id="SOB73302.1"/>
    </source>
</evidence>
<name>A0A285PVR6_9FIRM</name>
<protein>
    <submittedName>
        <fullName evidence="9">CoA-binding domain</fullName>
    </submittedName>
</protein>
<feature type="transmembrane region" description="Helical" evidence="7">
    <location>
        <begin position="289"/>
        <end position="310"/>
    </location>
</feature>
<evidence type="ECO:0000256" key="7">
    <source>
        <dbReference type="SAM" id="Phobius"/>
    </source>
</evidence>
<evidence type="ECO:0000256" key="3">
    <source>
        <dbReference type="ARBA" id="ARBA00022679"/>
    </source>
</evidence>
<keyword evidence="4 7" id="KW-0812">Transmembrane</keyword>
<dbReference type="Pfam" id="PF13727">
    <property type="entry name" value="CoA_binding_3"/>
    <property type="match status" value="1"/>
</dbReference>
<dbReference type="Proteomes" id="UP000217549">
    <property type="component" value="Chromosome I"/>
</dbReference>
<gene>
    <name evidence="9" type="ORF">EHLA_2748</name>
</gene>
<feature type="transmembrane region" description="Helical" evidence="7">
    <location>
        <begin position="12"/>
        <end position="31"/>
    </location>
</feature>
<evidence type="ECO:0000256" key="6">
    <source>
        <dbReference type="ARBA" id="ARBA00023136"/>
    </source>
</evidence>
<organism evidence="9 10">
    <name type="scientific">Anaerobutyricum hallii</name>
    <dbReference type="NCBI Taxonomy" id="39488"/>
    <lineage>
        <taxon>Bacteria</taxon>
        <taxon>Bacillati</taxon>
        <taxon>Bacillota</taxon>
        <taxon>Clostridia</taxon>
        <taxon>Lachnospirales</taxon>
        <taxon>Lachnospiraceae</taxon>
        <taxon>Anaerobutyricum</taxon>
    </lineage>
</organism>
<dbReference type="EMBL" id="LT907978">
    <property type="protein sequence ID" value="SOB73302.1"/>
    <property type="molecule type" value="Genomic_DNA"/>
</dbReference>
<keyword evidence="10" id="KW-1185">Reference proteome</keyword>
<dbReference type="GO" id="GO:0016020">
    <property type="term" value="C:membrane"/>
    <property type="evidence" value="ECO:0007669"/>
    <property type="project" value="UniProtKB-SubCell"/>
</dbReference>
<dbReference type="PANTHER" id="PTHR30576:SF0">
    <property type="entry name" value="UNDECAPRENYL-PHOSPHATE N-ACETYLGALACTOSAMINYL 1-PHOSPHATE TRANSFERASE-RELATED"/>
    <property type="match status" value="1"/>
</dbReference>
<evidence type="ECO:0000313" key="10">
    <source>
        <dbReference type="Proteomes" id="UP000217549"/>
    </source>
</evidence>
<feature type="domain" description="Bacterial sugar transferase" evidence="8">
    <location>
        <begin position="284"/>
        <end position="464"/>
    </location>
</feature>
<evidence type="ECO:0000256" key="5">
    <source>
        <dbReference type="ARBA" id="ARBA00022989"/>
    </source>
</evidence>
<reference evidence="10" key="1">
    <citation type="submission" date="2017-09" db="EMBL/GenBank/DDBJ databases">
        <authorList>
            <person name="Shetty A S."/>
        </authorList>
    </citation>
    <scope>NUCLEOTIDE SEQUENCE [LARGE SCALE GENOMIC DNA]</scope>
</reference>
<dbReference type="PANTHER" id="PTHR30576">
    <property type="entry name" value="COLANIC BIOSYNTHESIS UDP-GLUCOSE LIPID CARRIER TRANSFERASE"/>
    <property type="match status" value="1"/>
</dbReference>
<evidence type="ECO:0000256" key="2">
    <source>
        <dbReference type="ARBA" id="ARBA00006464"/>
    </source>
</evidence>
<feature type="transmembrane region" description="Helical" evidence="7">
    <location>
        <begin position="51"/>
        <end position="70"/>
    </location>
</feature>
<dbReference type="Gene3D" id="3.40.50.720">
    <property type="entry name" value="NAD(P)-binding Rossmann-like Domain"/>
    <property type="match status" value="1"/>
</dbReference>
<feature type="transmembrane region" description="Helical" evidence="7">
    <location>
        <begin position="90"/>
        <end position="107"/>
    </location>
</feature>
<dbReference type="InterPro" id="IPR017473">
    <property type="entry name" value="Undecaprenyl-P_gluc_Ptfrase"/>
</dbReference>
<comment type="similarity">
    <text evidence="2">Belongs to the bacterial sugar transferase family.</text>
</comment>
<accession>A0A285PVR6</accession>
<dbReference type="NCBIfam" id="TIGR03023">
    <property type="entry name" value="WcaJ_sugtrans"/>
    <property type="match status" value="1"/>
</dbReference>
<dbReference type="GO" id="GO:0016780">
    <property type="term" value="F:phosphotransferase activity, for other substituted phosphate groups"/>
    <property type="evidence" value="ECO:0007669"/>
    <property type="project" value="TreeGrafter"/>
</dbReference>
<evidence type="ECO:0000256" key="4">
    <source>
        <dbReference type="ARBA" id="ARBA00022692"/>
    </source>
</evidence>
<dbReference type="NCBIfam" id="TIGR03025">
    <property type="entry name" value="EPS_sugtrans"/>
    <property type="match status" value="1"/>
</dbReference>
<dbReference type="InterPro" id="IPR017475">
    <property type="entry name" value="EPS_sugar_tfrase"/>
</dbReference>
<dbReference type="RefSeq" id="WP_096241092.1">
    <property type="nucleotide sequence ID" value="NZ_LT907978.1"/>
</dbReference>
<keyword evidence="5 7" id="KW-1133">Transmembrane helix</keyword>